<evidence type="ECO:0000313" key="6">
    <source>
        <dbReference type="Proteomes" id="UP000078595"/>
    </source>
</evidence>
<proteinExistence type="inferred from homology"/>
<dbReference type="EMBL" id="CP144538">
    <property type="protein sequence ID" value="WWC64930.1"/>
    <property type="molecule type" value="Genomic_DNA"/>
</dbReference>
<keyword evidence="2" id="KW-0521">NADP</keyword>
<evidence type="ECO:0008006" key="7">
    <source>
        <dbReference type="Google" id="ProtNLM"/>
    </source>
</evidence>
<dbReference type="PRINTS" id="PR00080">
    <property type="entry name" value="SDRFAMILY"/>
</dbReference>
<dbReference type="PRINTS" id="PR00081">
    <property type="entry name" value="GDHRDH"/>
</dbReference>
<protein>
    <recommendedName>
        <fullName evidence="7">Short-chain dehydrogenase/reductase SDR</fullName>
    </recommendedName>
</protein>
<dbReference type="InterPro" id="IPR002347">
    <property type="entry name" value="SDR_fam"/>
</dbReference>
<dbReference type="GO" id="GO:0016491">
    <property type="term" value="F:oxidoreductase activity"/>
    <property type="evidence" value="ECO:0007669"/>
    <property type="project" value="UniProtKB-KW"/>
</dbReference>
<dbReference type="Gene3D" id="3.40.50.720">
    <property type="entry name" value="NAD(P)-binding Rossmann-like Domain"/>
    <property type="match status" value="1"/>
</dbReference>
<dbReference type="AlphaFoldDB" id="A0AAJ8KWK3"/>
<dbReference type="PANTHER" id="PTHR43669:SF3">
    <property type="entry name" value="ALCOHOL DEHYDROGENASE, PUTATIVE (AFU_ORTHOLOGUE AFUA_3G03445)-RELATED"/>
    <property type="match status" value="1"/>
</dbReference>
<comment type="similarity">
    <text evidence="1 4">Belongs to the short-chain dehydrogenases/reductases (SDR) family.</text>
</comment>
<dbReference type="PANTHER" id="PTHR43669">
    <property type="entry name" value="5-KETO-D-GLUCONATE 5-REDUCTASE"/>
    <property type="match status" value="1"/>
</dbReference>
<dbReference type="RefSeq" id="XP_018261226.2">
    <property type="nucleotide sequence ID" value="XM_018410223.2"/>
</dbReference>
<dbReference type="GeneID" id="28970648"/>
<gene>
    <name evidence="5" type="ORF">I303_107544</name>
</gene>
<reference evidence="5" key="2">
    <citation type="submission" date="2024-02" db="EMBL/GenBank/DDBJ databases">
        <title>Comparative genomics of Cryptococcus and Kwoniella reveals pathogenesis evolution and contrasting modes of karyotype evolution via chromosome fusion or intercentromeric recombination.</title>
        <authorList>
            <person name="Coelho M.A."/>
            <person name="David-Palma M."/>
            <person name="Shea T."/>
            <person name="Bowers K."/>
            <person name="McGinley-Smith S."/>
            <person name="Mohammad A.W."/>
            <person name="Gnirke A."/>
            <person name="Yurkov A.M."/>
            <person name="Nowrousian M."/>
            <person name="Sun S."/>
            <person name="Cuomo C.A."/>
            <person name="Heitman J."/>
        </authorList>
    </citation>
    <scope>NUCLEOTIDE SEQUENCE</scope>
    <source>
        <strain evidence="5">CBS 10117</strain>
    </source>
</reference>
<dbReference type="SUPFAM" id="SSF51735">
    <property type="entry name" value="NAD(P)-binding Rossmann-fold domains"/>
    <property type="match status" value="1"/>
</dbReference>
<evidence type="ECO:0000256" key="2">
    <source>
        <dbReference type="ARBA" id="ARBA00022857"/>
    </source>
</evidence>
<evidence type="ECO:0000256" key="1">
    <source>
        <dbReference type="ARBA" id="ARBA00006484"/>
    </source>
</evidence>
<reference evidence="5" key="1">
    <citation type="submission" date="2013-07" db="EMBL/GenBank/DDBJ databases">
        <authorList>
            <consortium name="The Broad Institute Genome Sequencing Platform"/>
            <person name="Cuomo C."/>
            <person name="Litvintseva A."/>
            <person name="Chen Y."/>
            <person name="Heitman J."/>
            <person name="Sun S."/>
            <person name="Springer D."/>
            <person name="Dromer F."/>
            <person name="Young S.K."/>
            <person name="Zeng Q."/>
            <person name="Gargeya S."/>
            <person name="Fitzgerald M."/>
            <person name="Abouelleil A."/>
            <person name="Alvarado L."/>
            <person name="Berlin A.M."/>
            <person name="Chapman S.B."/>
            <person name="Dewar J."/>
            <person name="Goldberg J."/>
            <person name="Griggs A."/>
            <person name="Gujja S."/>
            <person name="Hansen M."/>
            <person name="Howarth C."/>
            <person name="Imamovic A."/>
            <person name="Larimer J."/>
            <person name="McCowan C."/>
            <person name="Murphy C."/>
            <person name="Pearson M."/>
            <person name="Priest M."/>
            <person name="Roberts A."/>
            <person name="Saif S."/>
            <person name="Shea T."/>
            <person name="Sykes S."/>
            <person name="Wortman J."/>
            <person name="Nusbaum C."/>
            <person name="Birren B."/>
        </authorList>
    </citation>
    <scope>NUCLEOTIDE SEQUENCE</scope>
    <source>
        <strain evidence="5">CBS 10117</strain>
    </source>
</reference>
<sequence>MVQDYRVILITGASGGIGRACAIALSHALPSSEAPEPLVLVLSGRKIAQIRQTANQLREGTVVELVVGDATSERDVCKMFDLVKEKYGRLDMLFNNAGVDLLNSVPLEDAEMAIFRQVLDVNIMAAVLCTREAIKIMKNQTPQGGRIVNNGSISAMSPRPDSTAYTVSKHAILGLSKSTSLDGRKYHICCTQLDIGNAQTALGGHASKGCKQADGSMKSEPMMDVENVGRTLAYLATLPLGADVQKLIILASGMPFIGRG</sequence>
<dbReference type="Proteomes" id="UP000078595">
    <property type="component" value="Chromosome 9"/>
</dbReference>
<evidence type="ECO:0000256" key="3">
    <source>
        <dbReference type="ARBA" id="ARBA00023002"/>
    </source>
</evidence>
<organism evidence="5 6">
    <name type="scientific">Kwoniella dejecticola CBS 10117</name>
    <dbReference type="NCBI Taxonomy" id="1296121"/>
    <lineage>
        <taxon>Eukaryota</taxon>
        <taxon>Fungi</taxon>
        <taxon>Dikarya</taxon>
        <taxon>Basidiomycota</taxon>
        <taxon>Agaricomycotina</taxon>
        <taxon>Tremellomycetes</taxon>
        <taxon>Tremellales</taxon>
        <taxon>Cryptococcaceae</taxon>
        <taxon>Kwoniella</taxon>
    </lineage>
</organism>
<evidence type="ECO:0000256" key="4">
    <source>
        <dbReference type="RuleBase" id="RU000363"/>
    </source>
</evidence>
<dbReference type="InterPro" id="IPR020904">
    <property type="entry name" value="Sc_DH/Rdtase_CS"/>
</dbReference>
<accession>A0AAJ8KWK3</accession>
<dbReference type="InterPro" id="IPR036291">
    <property type="entry name" value="NAD(P)-bd_dom_sf"/>
</dbReference>
<keyword evidence="6" id="KW-1185">Reference proteome</keyword>
<dbReference type="KEGG" id="kdj:28970648"/>
<dbReference type="CDD" id="cd05233">
    <property type="entry name" value="SDR_c"/>
    <property type="match status" value="1"/>
</dbReference>
<dbReference type="PROSITE" id="PS00061">
    <property type="entry name" value="ADH_SHORT"/>
    <property type="match status" value="1"/>
</dbReference>
<keyword evidence="3" id="KW-0560">Oxidoreductase</keyword>
<dbReference type="Pfam" id="PF00106">
    <property type="entry name" value="adh_short"/>
    <property type="match status" value="1"/>
</dbReference>
<evidence type="ECO:0000313" key="5">
    <source>
        <dbReference type="EMBL" id="WWC64930.1"/>
    </source>
</evidence>
<name>A0AAJ8KWK3_9TREE</name>